<evidence type="ECO:0000256" key="4">
    <source>
        <dbReference type="ARBA" id="ARBA00022694"/>
    </source>
</evidence>
<feature type="domain" description="DTW" evidence="5">
    <location>
        <begin position="1"/>
        <end position="175"/>
    </location>
</feature>
<evidence type="ECO:0000313" key="7">
    <source>
        <dbReference type="Proteomes" id="UP000196027"/>
    </source>
</evidence>
<dbReference type="GO" id="GO:0008033">
    <property type="term" value="P:tRNA processing"/>
    <property type="evidence" value="ECO:0007669"/>
    <property type="project" value="UniProtKB-KW"/>
</dbReference>
<evidence type="ECO:0000256" key="1">
    <source>
        <dbReference type="ARBA" id="ARBA00012386"/>
    </source>
</evidence>
<name>A0A1Y0IDU0_9GAMM</name>
<organism evidence="6 7">
    <name type="scientific">Oleiphilus messinensis</name>
    <dbReference type="NCBI Taxonomy" id="141451"/>
    <lineage>
        <taxon>Bacteria</taxon>
        <taxon>Pseudomonadati</taxon>
        <taxon>Pseudomonadota</taxon>
        <taxon>Gammaproteobacteria</taxon>
        <taxon>Oceanospirillales</taxon>
        <taxon>Oleiphilaceae</taxon>
        <taxon>Oleiphilus</taxon>
    </lineage>
</organism>
<dbReference type="KEGG" id="ome:OLMES_4434"/>
<keyword evidence="2" id="KW-0808">Transferase</keyword>
<evidence type="ECO:0000256" key="2">
    <source>
        <dbReference type="ARBA" id="ARBA00022679"/>
    </source>
</evidence>
<proteinExistence type="predicted"/>
<dbReference type="InterPro" id="IPR005636">
    <property type="entry name" value="DTW"/>
</dbReference>
<keyword evidence="7" id="KW-1185">Reference proteome</keyword>
<dbReference type="EC" id="2.5.1.25" evidence="1"/>
<dbReference type="Pfam" id="PF03942">
    <property type="entry name" value="DTW"/>
    <property type="match status" value="1"/>
</dbReference>
<keyword evidence="4" id="KW-0819">tRNA processing</keyword>
<dbReference type="SMART" id="SM01144">
    <property type="entry name" value="DTW"/>
    <property type="match status" value="1"/>
</dbReference>
<accession>A0A1Y0IDU0</accession>
<keyword evidence="3" id="KW-0949">S-adenosyl-L-methionine</keyword>
<dbReference type="EMBL" id="CP021425">
    <property type="protein sequence ID" value="ARU58430.1"/>
    <property type="molecule type" value="Genomic_DNA"/>
</dbReference>
<dbReference type="PANTHER" id="PTHR21392:SF1">
    <property type="entry name" value="TRNA-URIDINE AMINOCARBOXYPROPYLTRANSFERASE"/>
    <property type="match status" value="1"/>
</dbReference>
<dbReference type="AlphaFoldDB" id="A0A1Y0IDU0"/>
<protein>
    <recommendedName>
        <fullName evidence="1">tRNA-uridine aminocarboxypropyltransferase</fullName>
        <ecNumber evidence="1">2.5.1.25</ecNumber>
    </recommendedName>
</protein>
<evidence type="ECO:0000259" key="5">
    <source>
        <dbReference type="SMART" id="SM01144"/>
    </source>
</evidence>
<gene>
    <name evidence="6" type="ORF">OLMES_4434</name>
</gene>
<reference evidence="6 7" key="1">
    <citation type="submission" date="2017-05" db="EMBL/GenBank/DDBJ databases">
        <title>Genomic insights into alkan degradation activity of Oleiphilus messinensis.</title>
        <authorList>
            <person name="Kozyavkin S.A."/>
            <person name="Slesarev A.I."/>
            <person name="Golyshin P.N."/>
            <person name="Korzhenkov A."/>
            <person name="Golyshina O.N."/>
            <person name="Toshchakov S.V."/>
        </authorList>
    </citation>
    <scope>NUCLEOTIDE SEQUENCE [LARGE SCALE GENOMIC DNA]</scope>
    <source>
        <strain evidence="6 7">ME102</strain>
    </source>
</reference>
<evidence type="ECO:0000313" key="6">
    <source>
        <dbReference type="EMBL" id="ARU58430.1"/>
    </source>
</evidence>
<sequence length="182" mass="20760">MLQTQCAFCFIMYKGEVYKPSNTGRLIADVVADNYAFLWERTQTDKALLALLEDERYTPILIFPHQYAEAGRCIHNPMEHVAVVSGRIPLFIVLDGTWREAKKMFKSPYLANLPVLGIQPDEGSTYVLREAAHTHQLCTAEVGVEVLRLANERVAAEALQDYFNLFQERYASIRAHVRGRNL</sequence>
<dbReference type="PANTHER" id="PTHR21392">
    <property type="entry name" value="TRNA-URIDINE AMINOCARBOXYPROPYLTRANSFERASE 2"/>
    <property type="match status" value="1"/>
</dbReference>
<dbReference type="GO" id="GO:0016432">
    <property type="term" value="F:tRNA-uridine aminocarboxypropyltransferase activity"/>
    <property type="evidence" value="ECO:0007669"/>
    <property type="project" value="UniProtKB-EC"/>
</dbReference>
<dbReference type="Proteomes" id="UP000196027">
    <property type="component" value="Chromosome"/>
</dbReference>
<evidence type="ECO:0000256" key="3">
    <source>
        <dbReference type="ARBA" id="ARBA00022691"/>
    </source>
</evidence>
<dbReference type="InterPro" id="IPR039262">
    <property type="entry name" value="DTWD2/TAPT"/>
</dbReference>